<name>A0A3N1G8V6_9ACTN</name>
<dbReference type="Pfam" id="PF22422">
    <property type="entry name" value="MGH1-like_GH"/>
    <property type="match status" value="1"/>
</dbReference>
<dbReference type="EMBL" id="RJKN01000011">
    <property type="protein sequence ID" value="ROP26680.1"/>
    <property type="molecule type" value="Genomic_DNA"/>
</dbReference>
<keyword evidence="5" id="KW-1185">Reference proteome</keyword>
<reference evidence="4 5" key="1">
    <citation type="journal article" date="2015" name="Stand. Genomic Sci.">
        <title>Genomic Encyclopedia of Bacterial and Archaeal Type Strains, Phase III: the genomes of soil and plant-associated and newly described type strains.</title>
        <authorList>
            <person name="Whitman W.B."/>
            <person name="Woyke T."/>
            <person name="Klenk H.P."/>
            <person name="Zhou Y."/>
            <person name="Lilburn T.G."/>
            <person name="Beck B.J."/>
            <person name="De Vos P."/>
            <person name="Vandamme P."/>
            <person name="Eisen J.A."/>
            <person name="Garrity G."/>
            <person name="Hugenholtz P."/>
            <person name="Kyrpides N.C."/>
        </authorList>
    </citation>
    <scope>NUCLEOTIDE SEQUENCE [LARGE SCALE GENOMIC DNA]</scope>
    <source>
        <strain evidence="4 5">CECT 7306</strain>
    </source>
</reference>
<dbReference type="InterPro" id="IPR012341">
    <property type="entry name" value="6hp_glycosidase-like_sf"/>
</dbReference>
<evidence type="ECO:0000313" key="5">
    <source>
        <dbReference type="Proteomes" id="UP000276232"/>
    </source>
</evidence>
<protein>
    <submittedName>
        <fullName evidence="4">Glycogen debranching enzyme</fullName>
    </submittedName>
</protein>
<feature type="domain" description="Mannosylglycerate hydrolase MGH1-like glycoside hydrolase" evidence="3">
    <location>
        <begin position="359"/>
        <end position="608"/>
    </location>
</feature>
<dbReference type="Proteomes" id="UP000276232">
    <property type="component" value="Unassembled WGS sequence"/>
</dbReference>
<accession>A0A3N1G8V6</accession>
<dbReference type="RefSeq" id="WP_123381367.1">
    <property type="nucleotide sequence ID" value="NZ_RJKN01000011.1"/>
</dbReference>
<feature type="domain" description="Putative glycogen debranching enzyme N-terminal" evidence="2">
    <location>
        <begin position="33"/>
        <end position="219"/>
    </location>
</feature>
<feature type="region of interest" description="Disordered" evidence="1">
    <location>
        <begin position="1"/>
        <end position="22"/>
    </location>
</feature>
<dbReference type="InterPro" id="IPR008928">
    <property type="entry name" value="6-hairpin_glycosidase_sf"/>
</dbReference>
<evidence type="ECO:0000256" key="1">
    <source>
        <dbReference type="SAM" id="MobiDB-lite"/>
    </source>
</evidence>
<dbReference type="InterPro" id="IPR054491">
    <property type="entry name" value="MGH1-like_GH"/>
</dbReference>
<dbReference type="InterPro" id="IPR032856">
    <property type="entry name" value="GDE_N_bis"/>
</dbReference>
<evidence type="ECO:0000259" key="3">
    <source>
        <dbReference type="Pfam" id="PF22422"/>
    </source>
</evidence>
<dbReference type="InParanoid" id="A0A3N1G8V6"/>
<dbReference type="GO" id="GO:0005975">
    <property type="term" value="P:carbohydrate metabolic process"/>
    <property type="evidence" value="ECO:0007669"/>
    <property type="project" value="InterPro"/>
</dbReference>
<feature type="compositionally biased region" description="Low complexity" evidence="1">
    <location>
        <begin position="1"/>
        <end position="14"/>
    </location>
</feature>
<dbReference type="AlphaFoldDB" id="A0A3N1G8V6"/>
<dbReference type="Pfam" id="PF14742">
    <property type="entry name" value="GDE_N_bis"/>
    <property type="match status" value="1"/>
</dbReference>
<organism evidence="4 5">
    <name type="scientific">Pseudokineococcus lusitanus</name>
    <dbReference type="NCBI Taxonomy" id="763993"/>
    <lineage>
        <taxon>Bacteria</taxon>
        <taxon>Bacillati</taxon>
        <taxon>Actinomycetota</taxon>
        <taxon>Actinomycetes</taxon>
        <taxon>Kineosporiales</taxon>
        <taxon>Kineosporiaceae</taxon>
        <taxon>Pseudokineococcus</taxon>
    </lineage>
</organism>
<evidence type="ECO:0000313" key="4">
    <source>
        <dbReference type="EMBL" id="ROP26680.1"/>
    </source>
</evidence>
<evidence type="ECO:0000259" key="2">
    <source>
        <dbReference type="Pfam" id="PF14742"/>
    </source>
</evidence>
<sequence>MTDAPAPAADGEGAPPRPPRQPWLHDLVAAVAAPVQLWCGPDGQVRGDGATGGWLGDVRVLSRARLVVGGEEPVPVLVSPVAGGVLAVGVARGLGDPVPDPTVRVERHLAVTTDGFSERVVLRSSARTDVVADVVVEVAGDLARMDAVKQGLPAPAALPAHAGGTGGTSATGATAWGAGGVRASLVAEGAHVGAGGERGGAVLRWRVALPPGGTAEVAWRLTATEEGAVVVAPPAPSAAESWTVDVVADDRRLPSATTAALRDLAGLRLATAAAPDLPFLAAGAPWFLTLFGRDSLWAARMLLPLGTDLAASTLELLARLQGRRDDPLTAEQPGKVLHEVRRDGFAGDGGHGAFALPPLYYGTVDATALWVCLLHDAWRWGMDPARVTTLLPALRAALGWMADSGDSDGDGLLEYVDTTGRGLANQGWKDSGDSVQWADGSLATAPIALCEVQGYAHEAALGGAALLDALGGPGEGDRWRAWAARLADRFRASFWVEDAAGRFPAIALDAAKRPVDTMTSNAGHLLGTGLLTRDEEADVARRLAGPDMDCGRGLRTLSSRSGGFSPLSYHGGSVWAHDTAVVVAGLARTGHHATATSLAGGLLRATAEFADRLPELHGGDTAAEVPAPVPYPAACRPQAWSAASAVVVLGAAAGLRPDVPAGTVALDPLRDADGRAALGAVRVDGLRVRGERVRVDVPAAGPARVDGLPAGLVLRADAGGTAER</sequence>
<dbReference type="Gene3D" id="1.50.10.10">
    <property type="match status" value="1"/>
</dbReference>
<dbReference type="OrthoDB" id="9759959at2"/>
<proteinExistence type="predicted"/>
<dbReference type="SUPFAM" id="SSF48208">
    <property type="entry name" value="Six-hairpin glycosidases"/>
    <property type="match status" value="1"/>
</dbReference>
<comment type="caution">
    <text evidence="4">The sequence shown here is derived from an EMBL/GenBank/DDBJ whole genome shotgun (WGS) entry which is preliminary data.</text>
</comment>
<gene>
    <name evidence="4" type="ORF">EDC03_3317</name>
</gene>